<protein>
    <submittedName>
        <fullName evidence="9">Neuropeptide FF receptor 2</fullName>
    </submittedName>
</protein>
<dbReference type="Proteomes" id="UP001163046">
    <property type="component" value="Unassembled WGS sequence"/>
</dbReference>
<feature type="transmembrane region" description="Helical" evidence="7">
    <location>
        <begin position="201"/>
        <end position="220"/>
    </location>
</feature>
<evidence type="ECO:0000313" key="9">
    <source>
        <dbReference type="EMBL" id="KAJ7373062.1"/>
    </source>
</evidence>
<evidence type="ECO:0000256" key="7">
    <source>
        <dbReference type="SAM" id="Phobius"/>
    </source>
</evidence>
<feature type="domain" description="G-protein coupled receptors family 1 profile" evidence="8">
    <location>
        <begin position="1"/>
        <end position="229"/>
    </location>
</feature>
<keyword evidence="3 7" id="KW-0812">Transmembrane</keyword>
<dbReference type="PANTHER" id="PTHR24241">
    <property type="entry name" value="NEUROPEPTIDE RECEPTOR-RELATED G-PROTEIN COUPLED RECEPTOR"/>
    <property type="match status" value="1"/>
</dbReference>
<evidence type="ECO:0000259" key="8">
    <source>
        <dbReference type="PROSITE" id="PS50262"/>
    </source>
</evidence>
<evidence type="ECO:0000256" key="1">
    <source>
        <dbReference type="ARBA" id="ARBA00004651"/>
    </source>
</evidence>
<dbReference type="InterPro" id="IPR017452">
    <property type="entry name" value="GPCR_Rhodpsn_7TM"/>
</dbReference>
<feature type="transmembrane region" description="Helical" evidence="7">
    <location>
        <begin position="155"/>
        <end position="180"/>
    </location>
</feature>
<feature type="non-terminal residue" evidence="9">
    <location>
        <position position="229"/>
    </location>
</feature>
<keyword evidence="2" id="KW-1003">Cell membrane</keyword>
<dbReference type="Pfam" id="PF00001">
    <property type="entry name" value="7tm_1"/>
    <property type="match status" value="1"/>
</dbReference>
<accession>A0A9X0CR86</accession>
<dbReference type="PROSITE" id="PS50262">
    <property type="entry name" value="G_PROTEIN_RECEP_F1_2"/>
    <property type="match status" value="1"/>
</dbReference>
<comment type="caution">
    <text evidence="9">The sequence shown here is derived from an EMBL/GenBank/DDBJ whole genome shotgun (WGS) entry which is preliminary data.</text>
</comment>
<dbReference type="PANTHER" id="PTHR24241:SF76">
    <property type="entry name" value="NEUROPEPTIDE SIFAMIDE RECEPTOR"/>
    <property type="match status" value="1"/>
</dbReference>
<comment type="subcellular location">
    <subcellularLocation>
        <location evidence="1">Cell membrane</location>
        <topology evidence="1">Multi-pass membrane protein</topology>
    </subcellularLocation>
</comment>
<dbReference type="Gene3D" id="1.20.1070.10">
    <property type="entry name" value="Rhodopsin 7-helix transmembrane proteins"/>
    <property type="match status" value="1"/>
</dbReference>
<evidence type="ECO:0000313" key="10">
    <source>
        <dbReference type="Proteomes" id="UP001163046"/>
    </source>
</evidence>
<evidence type="ECO:0000256" key="2">
    <source>
        <dbReference type="ARBA" id="ARBA00022475"/>
    </source>
</evidence>
<keyword evidence="6 9" id="KW-0675">Receptor</keyword>
<name>A0A9X0CR86_9CNID</name>
<organism evidence="9 10">
    <name type="scientific">Desmophyllum pertusum</name>
    <dbReference type="NCBI Taxonomy" id="174260"/>
    <lineage>
        <taxon>Eukaryota</taxon>
        <taxon>Metazoa</taxon>
        <taxon>Cnidaria</taxon>
        <taxon>Anthozoa</taxon>
        <taxon>Hexacorallia</taxon>
        <taxon>Scleractinia</taxon>
        <taxon>Caryophylliina</taxon>
        <taxon>Caryophylliidae</taxon>
        <taxon>Desmophyllum</taxon>
    </lineage>
</organism>
<evidence type="ECO:0000256" key="4">
    <source>
        <dbReference type="ARBA" id="ARBA00022989"/>
    </source>
</evidence>
<keyword evidence="4 7" id="KW-1133">Transmembrane helix</keyword>
<dbReference type="GO" id="GO:0004930">
    <property type="term" value="F:G protein-coupled receptor activity"/>
    <property type="evidence" value="ECO:0007669"/>
    <property type="project" value="InterPro"/>
</dbReference>
<feature type="transmembrane region" description="Helical" evidence="7">
    <location>
        <begin position="95"/>
        <end position="115"/>
    </location>
</feature>
<proteinExistence type="predicted"/>
<keyword evidence="10" id="KW-1185">Reference proteome</keyword>
<gene>
    <name evidence="9" type="primary">NPFFR2_2</name>
    <name evidence="9" type="ORF">OS493_014209</name>
</gene>
<reference evidence="9" key="1">
    <citation type="submission" date="2023-01" db="EMBL/GenBank/DDBJ databases">
        <title>Genome assembly of the deep-sea coral Lophelia pertusa.</title>
        <authorList>
            <person name="Herrera S."/>
            <person name="Cordes E."/>
        </authorList>
    </citation>
    <scope>NUCLEOTIDE SEQUENCE</scope>
    <source>
        <strain evidence="9">USNM1676648</strain>
        <tissue evidence="9">Polyp</tissue>
    </source>
</reference>
<dbReference type="InterPro" id="IPR000276">
    <property type="entry name" value="GPCR_Rhodpsn"/>
</dbReference>
<evidence type="ECO:0000256" key="6">
    <source>
        <dbReference type="ARBA" id="ARBA00023170"/>
    </source>
</evidence>
<dbReference type="OrthoDB" id="5986835at2759"/>
<evidence type="ECO:0000256" key="3">
    <source>
        <dbReference type="ARBA" id="ARBA00022692"/>
    </source>
</evidence>
<feature type="transmembrane region" description="Helical" evidence="7">
    <location>
        <begin position="53"/>
        <end position="74"/>
    </location>
</feature>
<evidence type="ECO:0000256" key="5">
    <source>
        <dbReference type="ARBA" id="ARBA00023136"/>
    </source>
</evidence>
<feature type="transmembrane region" description="Helical" evidence="7">
    <location>
        <begin position="16"/>
        <end position="41"/>
    </location>
</feature>
<dbReference type="GO" id="GO:0032870">
    <property type="term" value="P:cellular response to hormone stimulus"/>
    <property type="evidence" value="ECO:0007669"/>
    <property type="project" value="TreeGrafter"/>
</dbReference>
<dbReference type="PRINTS" id="PR00237">
    <property type="entry name" value="GPCRRHODOPSN"/>
</dbReference>
<dbReference type="GO" id="GO:0042277">
    <property type="term" value="F:peptide binding"/>
    <property type="evidence" value="ECO:0007669"/>
    <property type="project" value="TreeGrafter"/>
</dbReference>
<dbReference type="EMBL" id="MU826832">
    <property type="protein sequence ID" value="KAJ7373062.1"/>
    <property type="molecule type" value="Genomic_DNA"/>
</dbReference>
<dbReference type="SUPFAM" id="SSF81321">
    <property type="entry name" value="Family A G protein-coupled receptor-like"/>
    <property type="match status" value="1"/>
</dbReference>
<sequence length="229" mass="26197">MVGFVMLRSGKIRQSILSFLIFHLSLTHLLLHVTIPMFWNIHTSKGNSSSCKALVLIDLACATAIFNSLVAIAWDRHRNVLRPFKSLAPRNLKTYLLLVAAIWTYAFIASIPFIYSVRRESKIICSKENNGTDKCEEFSFCYLPSDWKNQLSKTIYFLLAFVIPLLYMFFAYTKIAVSLWQRSKNGTIHGAVAKCKVRSTRLMVIAVLGFVFCWAPKFFVDLLNVYGVY</sequence>
<dbReference type="AlphaFoldDB" id="A0A9X0CR86"/>
<keyword evidence="5 7" id="KW-0472">Membrane</keyword>
<dbReference type="GO" id="GO:0005886">
    <property type="term" value="C:plasma membrane"/>
    <property type="evidence" value="ECO:0007669"/>
    <property type="project" value="UniProtKB-SubCell"/>
</dbReference>